<sequence>MGNRTLCSNSDLATLTLELLVGLAQSARELTVAAPPMAVAEGRIDVVKNKTNGLVVYSNAPSGFTIHGLWTDYNDGTWPSCCRGPRFDMKEIAPLLKALQKYWPSLSCSGSSTCHGGKGPFWAHEEILIEAGYPPSNEEKYPLGGIISAVEIAVGATPLIVCSHGAVEELRICFYKDFQPRDCVADASSHGNTFASSSCPRYVSLPEYTREWPWKRGDKNMITQSQAM</sequence>
<dbReference type="GO" id="GO:0003723">
    <property type="term" value="F:RNA binding"/>
    <property type="evidence" value="ECO:0007669"/>
    <property type="project" value="InterPro"/>
</dbReference>
<feature type="signal peptide" evidence="3">
    <location>
        <begin position="1"/>
        <end position="26"/>
    </location>
</feature>
<dbReference type="InterPro" id="IPR001568">
    <property type="entry name" value="RNase_T2-like"/>
</dbReference>
<reference evidence="4 5" key="1">
    <citation type="submission" date="2024-01" db="EMBL/GenBank/DDBJ databases">
        <title>Genome assemblies of Stephania.</title>
        <authorList>
            <person name="Yang L."/>
        </authorList>
    </citation>
    <scope>NUCLEOTIDE SEQUENCE [LARGE SCALE GENOMIC DNA]</scope>
    <source>
        <strain evidence="4">JXDWG</strain>
        <tissue evidence="4">Leaf</tissue>
    </source>
</reference>
<dbReference type="Pfam" id="PF00445">
    <property type="entry name" value="Ribonuclease_T2"/>
    <property type="match status" value="1"/>
</dbReference>
<evidence type="ECO:0000256" key="3">
    <source>
        <dbReference type="SAM" id="SignalP"/>
    </source>
</evidence>
<dbReference type="Gene3D" id="3.90.730.10">
    <property type="entry name" value="Ribonuclease T2-like"/>
    <property type="match status" value="2"/>
</dbReference>
<dbReference type="PANTHER" id="PTHR11240">
    <property type="entry name" value="RIBONUCLEASE T2"/>
    <property type="match status" value="1"/>
</dbReference>
<keyword evidence="5" id="KW-1185">Reference proteome</keyword>
<evidence type="ECO:0000313" key="5">
    <source>
        <dbReference type="Proteomes" id="UP001419268"/>
    </source>
</evidence>
<gene>
    <name evidence="4" type="ORF">Scep_029247</name>
</gene>
<protein>
    <submittedName>
        <fullName evidence="4">Uncharacterized protein</fullName>
    </submittedName>
</protein>
<feature type="chain" id="PRO_5042838590" evidence="3">
    <location>
        <begin position="27"/>
        <end position="228"/>
    </location>
</feature>
<organism evidence="4 5">
    <name type="scientific">Stephania cephalantha</name>
    <dbReference type="NCBI Taxonomy" id="152367"/>
    <lineage>
        <taxon>Eukaryota</taxon>
        <taxon>Viridiplantae</taxon>
        <taxon>Streptophyta</taxon>
        <taxon>Embryophyta</taxon>
        <taxon>Tracheophyta</taxon>
        <taxon>Spermatophyta</taxon>
        <taxon>Magnoliopsida</taxon>
        <taxon>Ranunculales</taxon>
        <taxon>Menispermaceae</taxon>
        <taxon>Menispermoideae</taxon>
        <taxon>Cissampelideae</taxon>
        <taxon>Stephania</taxon>
    </lineage>
</organism>
<dbReference type="SUPFAM" id="SSF55895">
    <property type="entry name" value="Ribonuclease Rh-like"/>
    <property type="match status" value="1"/>
</dbReference>
<dbReference type="GO" id="GO:0006401">
    <property type="term" value="P:RNA catabolic process"/>
    <property type="evidence" value="ECO:0007669"/>
    <property type="project" value="TreeGrafter"/>
</dbReference>
<dbReference type="AlphaFoldDB" id="A0AAP0DXG7"/>
<evidence type="ECO:0000313" key="4">
    <source>
        <dbReference type="EMBL" id="KAK9082776.1"/>
    </source>
</evidence>
<dbReference type="GO" id="GO:0033897">
    <property type="term" value="F:ribonuclease T2 activity"/>
    <property type="evidence" value="ECO:0007669"/>
    <property type="project" value="InterPro"/>
</dbReference>
<dbReference type="GO" id="GO:0005576">
    <property type="term" value="C:extracellular region"/>
    <property type="evidence" value="ECO:0007669"/>
    <property type="project" value="TreeGrafter"/>
</dbReference>
<proteinExistence type="inferred from homology"/>
<dbReference type="PANTHER" id="PTHR11240:SF22">
    <property type="entry name" value="RIBONUCLEASE T2"/>
    <property type="match status" value="1"/>
</dbReference>
<dbReference type="Proteomes" id="UP001419268">
    <property type="component" value="Unassembled WGS sequence"/>
</dbReference>
<dbReference type="InterPro" id="IPR036430">
    <property type="entry name" value="RNase_T2-like_sf"/>
</dbReference>
<comment type="similarity">
    <text evidence="1 2">Belongs to the RNase T2 family.</text>
</comment>
<evidence type="ECO:0000256" key="2">
    <source>
        <dbReference type="RuleBase" id="RU004328"/>
    </source>
</evidence>
<evidence type="ECO:0000256" key="1">
    <source>
        <dbReference type="ARBA" id="ARBA00007469"/>
    </source>
</evidence>
<accession>A0AAP0DXG7</accession>
<keyword evidence="3" id="KW-0732">Signal</keyword>
<name>A0AAP0DXG7_9MAGN</name>
<dbReference type="EMBL" id="JBBNAG010000013">
    <property type="protein sequence ID" value="KAK9082776.1"/>
    <property type="molecule type" value="Genomic_DNA"/>
</dbReference>
<comment type="caution">
    <text evidence="4">The sequence shown here is derived from an EMBL/GenBank/DDBJ whole genome shotgun (WGS) entry which is preliminary data.</text>
</comment>